<organism evidence="2">
    <name type="scientific">Lysobacter firmicutimachus</name>
    <dbReference type="NCBI Taxonomy" id="1792846"/>
    <lineage>
        <taxon>Bacteria</taxon>
        <taxon>Pseudomonadati</taxon>
        <taxon>Pseudomonadota</taxon>
        <taxon>Gammaproteobacteria</taxon>
        <taxon>Lysobacterales</taxon>
        <taxon>Lysobacteraceae</taxon>
        <taxon>Lysobacter</taxon>
    </lineage>
</organism>
<reference evidence="1 3" key="1">
    <citation type="submission" date="2024-02" db="EMBL/GenBank/DDBJ databases">
        <title>Lysobacter Genome Sequencing and Mining.</title>
        <authorList>
            <person name="Bierman J."/>
            <person name="Walker M.C."/>
        </authorList>
    </citation>
    <scope>NUCLEOTIDE SEQUENCE [LARGE SCALE GENOMIC DNA]</scope>
    <source>
        <strain evidence="1 3">PB6250</strain>
    </source>
</reference>
<sequence length="45" mass="4933">MDLSRHYELGRLYPTLCGLSLRLNAGNLLGKGSLSCCASGRLYRC</sequence>
<accession>A0AAU8MWR8</accession>
<keyword evidence="3" id="KW-1185">Reference proteome</keyword>
<dbReference type="AlphaFoldDB" id="A0AAU8MWR8"/>
<dbReference type="EMBL" id="JBANDL010000002">
    <property type="protein sequence ID" value="MEI2456371.1"/>
    <property type="molecule type" value="Genomic_DNA"/>
</dbReference>
<dbReference type="RefSeq" id="WP_336132413.1">
    <property type="nucleotide sequence ID" value="NZ_CP159925.1"/>
</dbReference>
<dbReference type="EMBL" id="CP159925">
    <property type="protein sequence ID" value="XCO75284.1"/>
    <property type="molecule type" value="Genomic_DNA"/>
</dbReference>
<evidence type="ECO:0000313" key="3">
    <source>
        <dbReference type="Proteomes" id="UP001387215"/>
    </source>
</evidence>
<reference evidence="2" key="2">
    <citation type="submission" date="2024-06" db="EMBL/GenBank/DDBJ databases">
        <authorList>
            <person name="Li S."/>
        </authorList>
    </citation>
    <scope>NUCLEOTIDE SEQUENCE</scope>
    <source>
        <strain evidence="2">SR10</strain>
    </source>
</reference>
<protein>
    <submittedName>
        <fullName evidence="2">Uncharacterized protein</fullName>
    </submittedName>
</protein>
<gene>
    <name evidence="2" type="ORF">ABU614_00330</name>
    <name evidence="1" type="ORF">V2J18_17035</name>
</gene>
<evidence type="ECO:0000313" key="2">
    <source>
        <dbReference type="EMBL" id="XCO75284.1"/>
    </source>
</evidence>
<evidence type="ECO:0000313" key="1">
    <source>
        <dbReference type="EMBL" id="MEI2456371.1"/>
    </source>
</evidence>
<name>A0AAU8MWR8_9GAMM</name>
<dbReference type="Proteomes" id="UP001387215">
    <property type="component" value="Unassembled WGS sequence"/>
</dbReference>
<proteinExistence type="predicted"/>